<dbReference type="AlphaFoldDB" id="A0AAJ3N084"/>
<reference evidence="1 2" key="1">
    <citation type="submission" date="2016-10" db="EMBL/GenBank/DDBJ databases">
        <title>Rodentibacter gen. nov. and new species.</title>
        <authorList>
            <person name="Christensen H."/>
        </authorList>
    </citation>
    <scope>NUCLEOTIDE SEQUENCE [LARGE SCALE GENOMIC DNA]</scope>
    <source>
        <strain evidence="1 2">199137021</strain>
    </source>
</reference>
<dbReference type="RefSeq" id="WP_059366821.1">
    <property type="nucleotide sequence ID" value="NZ_BBXJ01000001.1"/>
</dbReference>
<organism evidence="1 2">
    <name type="scientific">Rodentibacter caecimuris</name>
    <dbReference type="NCBI Taxonomy" id="1796644"/>
    <lineage>
        <taxon>Bacteria</taxon>
        <taxon>Pseudomonadati</taxon>
        <taxon>Pseudomonadota</taxon>
        <taxon>Gammaproteobacteria</taxon>
        <taxon>Pasteurellales</taxon>
        <taxon>Pasteurellaceae</taxon>
        <taxon>Rodentibacter</taxon>
    </lineage>
</organism>
<dbReference type="Proteomes" id="UP000188998">
    <property type="component" value="Unassembled WGS sequence"/>
</dbReference>
<gene>
    <name evidence="1" type="ORF">BKG90_09690</name>
</gene>
<dbReference type="EMBL" id="MLAB01000053">
    <property type="protein sequence ID" value="OOF70554.1"/>
    <property type="molecule type" value="Genomic_DNA"/>
</dbReference>
<keyword evidence="2" id="KW-1185">Reference proteome</keyword>
<sequence>MKDKNFSEVIDISPNHTLVVGTIRKGKTTDIFKQLLDEKEDDEIPKPIIGDRVIPYSSFHEIEQDDKTKRKVTEIVKQNCNTKITLLIKE</sequence>
<evidence type="ECO:0000313" key="2">
    <source>
        <dbReference type="Proteomes" id="UP000188998"/>
    </source>
</evidence>
<protein>
    <submittedName>
        <fullName evidence="1">Uncharacterized protein</fullName>
    </submittedName>
</protein>
<accession>A0AAJ3N084</accession>
<name>A0AAJ3N084_9PAST</name>
<comment type="caution">
    <text evidence="1">The sequence shown here is derived from an EMBL/GenBank/DDBJ whole genome shotgun (WGS) entry which is preliminary data.</text>
</comment>
<evidence type="ECO:0000313" key="1">
    <source>
        <dbReference type="EMBL" id="OOF70554.1"/>
    </source>
</evidence>
<proteinExistence type="predicted"/>